<evidence type="ECO:0000313" key="1">
    <source>
        <dbReference type="EMBL" id="KAI4385691.1"/>
    </source>
</evidence>
<comment type="caution">
    <text evidence="1">The sequence shown here is derived from an EMBL/GenBank/DDBJ whole genome shotgun (WGS) entry which is preliminary data.</text>
</comment>
<proteinExistence type="predicted"/>
<keyword evidence="2" id="KW-1185">Reference proteome</keyword>
<sequence>MVETRFDEWMREQETTGALVEGLVEKVSILTTQIREVQLQTKSVQGQIDEKWNIILKKLSALESSKEDESAIAREVRNDNFKNATISTFVMPKVDFPEFNGSDLEDWLYKCQRFFELEHVPEDRKVKLASLYLYGAALQWHYSYMRNRRRDRILEWEEYTLALNSRFGKEVFEDPMGKMKNLRQEGEFSTLYAYMEEFDTCLRRVLDKIELPMSFQVSLFINGLKDEFKSTLWLLKPTNLLSVQANVRILSNDAPPGRLGGGAKPLRVWNKSPVTVNEPKETMTADNASRLLPRPGNISSMLGMGRSGGDRAASASVVGNSSGTSSSTGSAGRRRLSQEEVEERRLKGLCFGCNEPFDRNHRCSKRQVYSLVVEPFEEMGKINDGCKRDTEVQDGDKVEVTLHALKGELRSEGVQTMRVKGLYKRRSLNILIDSGSTHNFADMNVVKGMNLLTENVTPIRVGVVR</sequence>
<accession>A0ACB9S5B5</accession>
<evidence type="ECO:0000313" key="2">
    <source>
        <dbReference type="Proteomes" id="UP001057402"/>
    </source>
</evidence>
<name>A0ACB9S5B5_9MYRT</name>
<gene>
    <name evidence="1" type="ORF">MLD38_003686</name>
</gene>
<organism evidence="1 2">
    <name type="scientific">Melastoma candidum</name>
    <dbReference type="NCBI Taxonomy" id="119954"/>
    <lineage>
        <taxon>Eukaryota</taxon>
        <taxon>Viridiplantae</taxon>
        <taxon>Streptophyta</taxon>
        <taxon>Embryophyta</taxon>
        <taxon>Tracheophyta</taxon>
        <taxon>Spermatophyta</taxon>
        <taxon>Magnoliopsida</taxon>
        <taxon>eudicotyledons</taxon>
        <taxon>Gunneridae</taxon>
        <taxon>Pentapetalae</taxon>
        <taxon>rosids</taxon>
        <taxon>malvids</taxon>
        <taxon>Myrtales</taxon>
        <taxon>Melastomataceae</taxon>
        <taxon>Melastomatoideae</taxon>
        <taxon>Melastomateae</taxon>
        <taxon>Melastoma</taxon>
    </lineage>
</organism>
<dbReference type="Proteomes" id="UP001057402">
    <property type="component" value="Chromosome 2"/>
</dbReference>
<protein>
    <submittedName>
        <fullName evidence="1">Uncharacterized protein</fullName>
    </submittedName>
</protein>
<reference evidence="2" key="1">
    <citation type="journal article" date="2023" name="Front. Plant Sci.">
        <title>Chromosomal-level genome assembly of Melastoma candidum provides insights into trichome evolution.</title>
        <authorList>
            <person name="Zhong Y."/>
            <person name="Wu W."/>
            <person name="Sun C."/>
            <person name="Zou P."/>
            <person name="Liu Y."/>
            <person name="Dai S."/>
            <person name="Zhou R."/>
        </authorList>
    </citation>
    <scope>NUCLEOTIDE SEQUENCE [LARGE SCALE GENOMIC DNA]</scope>
</reference>
<dbReference type="EMBL" id="CM042881">
    <property type="protein sequence ID" value="KAI4385691.1"/>
    <property type="molecule type" value="Genomic_DNA"/>
</dbReference>